<feature type="coiled-coil region" evidence="1">
    <location>
        <begin position="310"/>
        <end position="344"/>
    </location>
</feature>
<evidence type="ECO:0000256" key="3">
    <source>
        <dbReference type="SAM" id="Phobius"/>
    </source>
</evidence>
<feature type="compositionally biased region" description="Polar residues" evidence="2">
    <location>
        <begin position="527"/>
        <end position="542"/>
    </location>
</feature>
<accession>A0A8J1U005</accession>
<feature type="region of interest" description="Disordered" evidence="2">
    <location>
        <begin position="267"/>
        <end position="303"/>
    </location>
</feature>
<evidence type="ECO:0000313" key="4">
    <source>
        <dbReference type="EMBL" id="CAH1786550.1"/>
    </source>
</evidence>
<dbReference type="Proteomes" id="UP000749559">
    <property type="component" value="Unassembled WGS sequence"/>
</dbReference>
<feature type="compositionally biased region" description="Low complexity" evidence="2">
    <location>
        <begin position="273"/>
        <end position="284"/>
    </location>
</feature>
<protein>
    <submittedName>
        <fullName evidence="4">Uncharacterized protein</fullName>
    </submittedName>
</protein>
<evidence type="ECO:0000256" key="2">
    <source>
        <dbReference type="SAM" id="MobiDB-lite"/>
    </source>
</evidence>
<gene>
    <name evidence="4" type="ORF">OFUS_LOCUS12430</name>
</gene>
<dbReference type="EMBL" id="CAIIXF020000006">
    <property type="protein sequence ID" value="CAH1786550.1"/>
    <property type="molecule type" value="Genomic_DNA"/>
</dbReference>
<comment type="caution">
    <text evidence="4">The sequence shown here is derived from an EMBL/GenBank/DDBJ whole genome shotgun (WGS) entry which is preliminary data.</text>
</comment>
<keyword evidence="1" id="KW-0175">Coiled coil</keyword>
<reference evidence="4" key="1">
    <citation type="submission" date="2022-03" db="EMBL/GenBank/DDBJ databases">
        <authorList>
            <person name="Martin C."/>
        </authorList>
    </citation>
    <scope>NUCLEOTIDE SEQUENCE</scope>
</reference>
<keyword evidence="3" id="KW-0812">Transmembrane</keyword>
<keyword evidence="3" id="KW-1133">Transmembrane helix</keyword>
<keyword evidence="5" id="KW-1185">Reference proteome</keyword>
<feature type="compositionally biased region" description="Polar residues" evidence="2">
    <location>
        <begin position="291"/>
        <end position="303"/>
    </location>
</feature>
<proteinExistence type="predicted"/>
<organism evidence="4 5">
    <name type="scientific">Owenia fusiformis</name>
    <name type="common">Polychaete worm</name>
    <dbReference type="NCBI Taxonomy" id="6347"/>
    <lineage>
        <taxon>Eukaryota</taxon>
        <taxon>Metazoa</taxon>
        <taxon>Spiralia</taxon>
        <taxon>Lophotrochozoa</taxon>
        <taxon>Annelida</taxon>
        <taxon>Polychaeta</taxon>
        <taxon>Sedentaria</taxon>
        <taxon>Canalipalpata</taxon>
        <taxon>Sabellida</taxon>
        <taxon>Oweniida</taxon>
        <taxon>Oweniidae</taxon>
        <taxon>Owenia</taxon>
    </lineage>
</organism>
<sequence>MISKMMNRMFNETFQSPDLASLYHRQLVVTLVLEDALVKYEWQEVMTDTPSVKSTGILCLVGVGLGIGTILMYRLYNRFYDCDIRQRCNGIYDKHLTKKRKSEENQNGEVSDGSPGRKRKYSQLERQDLEITSAEDRLHQTNCIMGNQYSGPDEARYSKYTNSLTLGNYPPSFDDGNELRQLNSDHHESYGPLDNGSLHPMHDSGIQYDAEQNLIYRGRYRHKSGESDSQNNLLLDRADSLVSYDSDIHLPSDISLGDSSGPWTPNSPLSPFLKNNSLNGSNGSAKKDSVSSDISEMSTPSSELFETDTGIDTVENLDKVEQELEEIKSEISDISCKVSDLSSKESLLNSMEDGSDDIFISPETFNEENLNKALSVLRKYKVNNLKRVYRSQSVPEHVEKLKLVGRQNHFPYPQDYDWELDMEMVEDFDQSQSAPNIYKDFIGQMSSSASSPDICQRSSCSNCLHDDCQNLVTTNSDTSLHHQLRLCTHGRLCSERERGLGVDNCHINSLKCSICSSCTLDNGRGSSRNSVHTLHSMQSSESTPKHHRDNTIAAYDNTVANTSDHTSEVATSTLDNLSNSPKLTITKSRSDVDA</sequence>
<feature type="transmembrane region" description="Helical" evidence="3">
    <location>
        <begin position="56"/>
        <end position="76"/>
    </location>
</feature>
<name>A0A8J1U005_OWEFU</name>
<keyword evidence="3" id="KW-0472">Membrane</keyword>
<feature type="region of interest" description="Disordered" evidence="2">
    <location>
        <begin position="527"/>
        <end position="547"/>
    </location>
</feature>
<feature type="compositionally biased region" description="Basic and acidic residues" evidence="2">
    <location>
        <begin position="122"/>
        <end position="132"/>
    </location>
</feature>
<dbReference type="AlphaFoldDB" id="A0A8J1U005"/>
<evidence type="ECO:0000313" key="5">
    <source>
        <dbReference type="Proteomes" id="UP000749559"/>
    </source>
</evidence>
<feature type="region of interest" description="Disordered" evidence="2">
    <location>
        <begin position="99"/>
        <end position="132"/>
    </location>
</feature>
<evidence type="ECO:0000256" key="1">
    <source>
        <dbReference type="SAM" id="Coils"/>
    </source>
</evidence>